<feature type="domain" description="Excalibur calcium-binding" evidence="5">
    <location>
        <begin position="264"/>
        <end position="297"/>
    </location>
</feature>
<evidence type="ECO:0000256" key="3">
    <source>
        <dbReference type="ARBA" id="ARBA00022801"/>
    </source>
</evidence>
<evidence type="ECO:0000313" key="7">
    <source>
        <dbReference type="Proteomes" id="UP000006426"/>
    </source>
</evidence>
<dbReference type="RefSeq" id="WP_005742275.1">
    <property type="nucleotide sequence ID" value="NZ_CP031226.1"/>
</dbReference>
<feature type="chain" id="PRO_5041898029" evidence="4">
    <location>
        <begin position="19"/>
        <end position="302"/>
    </location>
</feature>
<accession>A0AAD0M675</accession>
<dbReference type="GeneID" id="39474570"/>
<keyword evidence="3" id="KW-0378">Hydrolase</keyword>
<dbReference type="InterPro" id="IPR008613">
    <property type="entry name" value="Excalibur_Ca-bd_domain"/>
</dbReference>
<feature type="signal peptide" evidence="4">
    <location>
        <begin position="1"/>
        <end position="18"/>
    </location>
</feature>
<keyword evidence="6" id="KW-0255">Endonuclease</keyword>
<dbReference type="SUPFAM" id="SSF54060">
    <property type="entry name" value="His-Me finger endonucleases"/>
    <property type="match status" value="1"/>
</dbReference>
<gene>
    <name evidence="6" type="ORF">PLA107_030310</name>
</gene>
<dbReference type="InterPro" id="IPR007346">
    <property type="entry name" value="Endonuclease-I"/>
</dbReference>
<sequence>MRKVLGFFLLALTASAQADVQIADTFQGAKKLLEQTYRDNRVDRYCGCSFDAKKNIDLASCGYEVRKNEARASRIEIEHVVPAENLGRQFACWREGKGKPGGGREYCLNHDPKFVQAHNDLHNFLPVVGEVNADRSNFRYDQIPGPATQYGACQFKVDFQNRRAEPPDNLKGDVARITFYMRDTYGLKLSDQQTRLYEIWSRQDPVDQVERDLDQKIVRIQGNSNPYVSGKQVAVQVQKPFADVQSRPQSALQQAGTGFSCETRKTCKAMSSCEEAKFQLTQCGNSRLDGDGDGVPCNALCR</sequence>
<reference evidence="6 7" key="1">
    <citation type="journal article" date="2011" name="PLoS Pathog.">
        <title>Dynamic evolution of pathogenicity revealed by sequencing and comparative genomics of 19 Pseudomonas syringae isolates.</title>
        <authorList>
            <person name="Baltrus D.A."/>
            <person name="Nishimura M.T."/>
            <person name="Romanchuk A."/>
            <person name="Chang J.H."/>
            <person name="Mukhtar M.S."/>
            <person name="Cherkis K."/>
            <person name="Roach J."/>
            <person name="Grant S.R."/>
            <person name="Jones C.D."/>
            <person name="Dangl J.L."/>
        </authorList>
    </citation>
    <scope>NUCLEOTIDE SEQUENCE [LARGE SCALE GENOMIC DNA]</scope>
    <source>
        <strain evidence="6 7">M301315</strain>
    </source>
</reference>
<dbReference type="PANTHER" id="PTHR33607">
    <property type="entry name" value="ENDONUCLEASE-1"/>
    <property type="match status" value="1"/>
</dbReference>
<dbReference type="PANTHER" id="PTHR33607:SF2">
    <property type="entry name" value="ENDONUCLEASE-1"/>
    <property type="match status" value="1"/>
</dbReference>
<comment type="similarity">
    <text evidence="1">Belongs to the EndA/NucM nuclease family.</text>
</comment>
<dbReference type="AlphaFoldDB" id="A0AAD0M675"/>
<keyword evidence="4" id="KW-0732">Signal</keyword>
<dbReference type="GO" id="GO:0004519">
    <property type="term" value="F:endonuclease activity"/>
    <property type="evidence" value="ECO:0007669"/>
    <property type="project" value="UniProtKB-KW"/>
</dbReference>
<evidence type="ECO:0000313" key="6">
    <source>
        <dbReference type="EMBL" id="AXH59522.1"/>
    </source>
</evidence>
<dbReference type="InterPro" id="IPR044925">
    <property type="entry name" value="His-Me_finger_sf"/>
</dbReference>
<evidence type="ECO:0000256" key="1">
    <source>
        <dbReference type="ARBA" id="ARBA00006429"/>
    </source>
</evidence>
<dbReference type="EMBL" id="CP031226">
    <property type="protein sequence ID" value="AXH59522.1"/>
    <property type="molecule type" value="Genomic_DNA"/>
</dbReference>
<keyword evidence="2" id="KW-0540">Nuclease</keyword>
<dbReference type="Pfam" id="PF04231">
    <property type="entry name" value="Endonuclease_1"/>
    <property type="match status" value="1"/>
</dbReference>
<evidence type="ECO:0000259" key="5">
    <source>
        <dbReference type="Pfam" id="PF05901"/>
    </source>
</evidence>
<name>A0AAD0M675_PSEAV</name>
<dbReference type="Proteomes" id="UP000006426">
    <property type="component" value="Plasmid pmppla107"/>
</dbReference>
<protein>
    <submittedName>
        <fullName evidence="6">Endonuclease</fullName>
    </submittedName>
</protein>
<dbReference type="Pfam" id="PF05901">
    <property type="entry name" value="Excalibur"/>
    <property type="match status" value="1"/>
</dbReference>
<evidence type="ECO:0000256" key="2">
    <source>
        <dbReference type="ARBA" id="ARBA00022722"/>
    </source>
</evidence>
<organism evidence="6 7">
    <name type="scientific">Pseudomonas amygdali pv. lachrymans str. M301315</name>
    <dbReference type="NCBI Taxonomy" id="629260"/>
    <lineage>
        <taxon>Bacteria</taxon>
        <taxon>Pseudomonadati</taxon>
        <taxon>Pseudomonadota</taxon>
        <taxon>Gammaproteobacteria</taxon>
        <taxon>Pseudomonadales</taxon>
        <taxon>Pseudomonadaceae</taxon>
        <taxon>Pseudomonas</taxon>
        <taxon>Pseudomonas amygdali</taxon>
    </lineage>
</organism>
<geneLocation type="plasmid" evidence="7">
    <name>pmppla107</name>
</geneLocation>
<proteinExistence type="inferred from homology"/>
<dbReference type="GO" id="GO:0016787">
    <property type="term" value="F:hydrolase activity"/>
    <property type="evidence" value="ECO:0007669"/>
    <property type="project" value="UniProtKB-KW"/>
</dbReference>
<evidence type="ECO:0000256" key="4">
    <source>
        <dbReference type="SAM" id="SignalP"/>
    </source>
</evidence>
<keyword evidence="6" id="KW-0614">Plasmid</keyword>